<reference evidence="2" key="1">
    <citation type="submission" date="2024-03" db="EMBL/GenBank/DDBJ databases">
        <title>WGS assembly of Saponaria officinalis var. Norfolk2.</title>
        <authorList>
            <person name="Jenkins J."/>
            <person name="Shu S."/>
            <person name="Grimwood J."/>
            <person name="Barry K."/>
            <person name="Goodstein D."/>
            <person name="Schmutz J."/>
            <person name="Leebens-Mack J."/>
            <person name="Osbourn A."/>
        </authorList>
    </citation>
    <scope>NUCLEOTIDE SEQUENCE [LARGE SCALE GENOMIC DNA]</scope>
    <source>
        <strain evidence="2">JIC</strain>
    </source>
</reference>
<accession>A0AAW1MQI1</accession>
<evidence type="ECO:0000313" key="2">
    <source>
        <dbReference type="EMBL" id="KAK9747621.1"/>
    </source>
</evidence>
<gene>
    <name evidence="2" type="ORF">RND81_02G003700</name>
</gene>
<evidence type="ECO:0000313" key="3">
    <source>
        <dbReference type="Proteomes" id="UP001443914"/>
    </source>
</evidence>
<protein>
    <submittedName>
        <fullName evidence="2">Uncharacterized protein</fullName>
    </submittedName>
</protein>
<dbReference type="EMBL" id="JBDFQZ010000002">
    <property type="protein sequence ID" value="KAK9747621.1"/>
    <property type="molecule type" value="Genomic_DNA"/>
</dbReference>
<comment type="caution">
    <text evidence="2">The sequence shown here is derived from an EMBL/GenBank/DDBJ whole genome shotgun (WGS) entry which is preliminary data.</text>
</comment>
<feature type="region of interest" description="Disordered" evidence="1">
    <location>
        <begin position="52"/>
        <end position="83"/>
    </location>
</feature>
<dbReference type="Proteomes" id="UP001443914">
    <property type="component" value="Unassembled WGS sequence"/>
</dbReference>
<dbReference type="PANTHER" id="PTHR37194">
    <property type="entry name" value="T2E6.7-RELATED"/>
    <property type="match status" value="1"/>
</dbReference>
<proteinExistence type="predicted"/>
<organism evidence="2 3">
    <name type="scientific">Saponaria officinalis</name>
    <name type="common">Common soapwort</name>
    <name type="synonym">Lychnis saponaria</name>
    <dbReference type="NCBI Taxonomy" id="3572"/>
    <lineage>
        <taxon>Eukaryota</taxon>
        <taxon>Viridiplantae</taxon>
        <taxon>Streptophyta</taxon>
        <taxon>Embryophyta</taxon>
        <taxon>Tracheophyta</taxon>
        <taxon>Spermatophyta</taxon>
        <taxon>Magnoliopsida</taxon>
        <taxon>eudicotyledons</taxon>
        <taxon>Gunneridae</taxon>
        <taxon>Pentapetalae</taxon>
        <taxon>Caryophyllales</taxon>
        <taxon>Caryophyllaceae</taxon>
        <taxon>Caryophylleae</taxon>
        <taxon>Saponaria</taxon>
    </lineage>
</organism>
<name>A0AAW1MQI1_SAPOF</name>
<dbReference type="AlphaFoldDB" id="A0AAW1MQI1"/>
<evidence type="ECO:0000256" key="1">
    <source>
        <dbReference type="SAM" id="MobiDB-lite"/>
    </source>
</evidence>
<sequence>MEPQSQAVCVKATIRLGSETYNVNGSTGILSEQLVTMKEESMIIVKDYITRHNAPADVPDEPLEGSSGDEDDTVAKPKPKKRK</sequence>
<dbReference type="PANTHER" id="PTHR37194:SF2">
    <property type="entry name" value="T2E6.7-RELATED"/>
    <property type="match status" value="1"/>
</dbReference>
<feature type="compositionally biased region" description="Acidic residues" evidence="1">
    <location>
        <begin position="58"/>
        <end position="72"/>
    </location>
</feature>
<keyword evidence="3" id="KW-1185">Reference proteome</keyword>